<evidence type="ECO:0000259" key="2">
    <source>
        <dbReference type="Pfam" id="PF17930"/>
    </source>
</evidence>
<dbReference type="EMBL" id="BAOS01000040">
    <property type="protein sequence ID" value="GAX62744.1"/>
    <property type="molecule type" value="Genomic_DNA"/>
</dbReference>
<evidence type="ECO:0000313" key="4">
    <source>
        <dbReference type="Proteomes" id="UP000218542"/>
    </source>
</evidence>
<evidence type="ECO:0000259" key="1">
    <source>
        <dbReference type="Pfam" id="PF06230"/>
    </source>
</evidence>
<dbReference type="Proteomes" id="UP000218542">
    <property type="component" value="Unassembled WGS sequence"/>
</dbReference>
<dbReference type="InterPro" id="IPR043167">
    <property type="entry name" value="LpxI_C_sf"/>
</dbReference>
<name>A0A286U3Q1_9BACT</name>
<dbReference type="InterPro" id="IPR053174">
    <property type="entry name" value="LpxI"/>
</dbReference>
<dbReference type="InterPro" id="IPR010415">
    <property type="entry name" value="LpxI_C"/>
</dbReference>
<accession>A0A286U3Q1</accession>
<feature type="domain" description="LpxI C-terminal" evidence="1">
    <location>
        <begin position="142"/>
        <end position="270"/>
    </location>
</feature>
<protein>
    <recommendedName>
        <fullName evidence="5">UDP-2,3-diacylglucosamine pyrophosphatase</fullName>
    </recommendedName>
</protein>
<dbReference type="InterPro" id="IPR041255">
    <property type="entry name" value="LpxI_N"/>
</dbReference>
<dbReference type="RefSeq" id="WP_096896140.1">
    <property type="nucleotide sequence ID" value="NZ_BAOS01000040.1"/>
</dbReference>
<dbReference type="AlphaFoldDB" id="A0A286U3Q1"/>
<evidence type="ECO:0000313" key="3">
    <source>
        <dbReference type="EMBL" id="GAX62744.1"/>
    </source>
</evidence>
<keyword evidence="4" id="KW-1185">Reference proteome</keyword>
<feature type="domain" description="LpxI N-terminal" evidence="2">
    <location>
        <begin position="3"/>
        <end position="138"/>
    </location>
</feature>
<dbReference type="Pfam" id="PF06230">
    <property type="entry name" value="LpxI_C"/>
    <property type="match status" value="1"/>
</dbReference>
<evidence type="ECO:0008006" key="5">
    <source>
        <dbReference type="Google" id="ProtNLM"/>
    </source>
</evidence>
<dbReference type="OrthoDB" id="9789836at2"/>
<dbReference type="PANTHER" id="PTHR39962:SF1">
    <property type="entry name" value="LPXI FAMILY PROTEIN"/>
    <property type="match status" value="1"/>
</dbReference>
<dbReference type="Pfam" id="PF17930">
    <property type="entry name" value="LpxI_N"/>
    <property type="match status" value="1"/>
</dbReference>
<dbReference type="Gene3D" id="3.40.140.80">
    <property type="match status" value="1"/>
</dbReference>
<gene>
    <name evidence="3" type="ORF">SCALIN_C40_0034</name>
</gene>
<dbReference type="Gene3D" id="3.40.50.20">
    <property type="match status" value="1"/>
</dbReference>
<comment type="caution">
    <text evidence="3">The sequence shown here is derived from an EMBL/GenBank/DDBJ whole genome shotgun (WGS) entry which is preliminary data.</text>
</comment>
<organism evidence="3 4">
    <name type="scientific">Candidatus Scalindua japonica</name>
    <dbReference type="NCBI Taxonomy" id="1284222"/>
    <lineage>
        <taxon>Bacteria</taxon>
        <taxon>Pseudomonadati</taxon>
        <taxon>Planctomycetota</taxon>
        <taxon>Candidatus Brocadiia</taxon>
        <taxon>Candidatus Brocadiales</taxon>
        <taxon>Candidatus Scalinduaceae</taxon>
        <taxon>Candidatus Scalindua</taxon>
    </lineage>
</organism>
<reference evidence="3 4" key="1">
    <citation type="journal article" date="2017" name="Environ. Microbiol. Rep.">
        <title>Genetic diversity of marine anaerobic ammonium-oxidizing bacteria as revealed by genomic and proteomic analyses of 'Candidatus Scalindua japonica'.</title>
        <authorList>
            <person name="Oshiki M."/>
            <person name="Mizuto K."/>
            <person name="Kimura Z."/>
            <person name="Kindaichi T."/>
            <person name="Satoh H."/>
            <person name="Okabe S."/>
        </authorList>
    </citation>
    <scope>NUCLEOTIDE SEQUENCE [LARGE SCALE GENOMIC DNA]</scope>
    <source>
        <strain evidence="4">husup-a2</strain>
    </source>
</reference>
<dbReference type="PANTHER" id="PTHR39962">
    <property type="entry name" value="BLL4848 PROTEIN"/>
    <property type="match status" value="1"/>
</dbReference>
<sequence length="272" mass="30249">MERLGLIAGNGRFPILFAQSAKEKGISVITVAIEGEASPEIEQYVEKLYWVGVAKMGKMIRTFKNEHIEKAVMAGGLTKSHIHSRFKHLKFMPDMRTINMWYKKLRSKHDHSILEAVANEFALDGIELISSLDYVKDLLAEKGCLTKRRPTENEAADIEFGWKIAKEVAGMEIGQCIVVKDKIVLAVEAIEGTNETIKRGGKLGRGNVVVIKLSKKGHDPRFDVPTIGTETIEYLKEAGVSTIAIEAEKTLVLDKEDVIKQADKHKIAIIAL</sequence>
<proteinExistence type="predicted"/>